<evidence type="ECO:0000259" key="6">
    <source>
        <dbReference type="Pfam" id="PF04542"/>
    </source>
</evidence>
<evidence type="ECO:0000256" key="4">
    <source>
        <dbReference type="ARBA" id="ARBA00023125"/>
    </source>
</evidence>
<dbReference type="Pfam" id="PF04542">
    <property type="entry name" value="Sigma70_r2"/>
    <property type="match status" value="1"/>
</dbReference>
<evidence type="ECO:0000259" key="7">
    <source>
        <dbReference type="Pfam" id="PF08281"/>
    </source>
</evidence>
<dbReference type="PANTHER" id="PTHR43133:SF8">
    <property type="entry name" value="RNA POLYMERASE SIGMA FACTOR HI_1459-RELATED"/>
    <property type="match status" value="1"/>
</dbReference>
<keyword evidence="5" id="KW-0804">Transcription</keyword>
<dbReference type="Gene3D" id="1.10.10.10">
    <property type="entry name" value="Winged helix-like DNA-binding domain superfamily/Winged helix DNA-binding domain"/>
    <property type="match status" value="1"/>
</dbReference>
<dbReference type="Pfam" id="PF08281">
    <property type="entry name" value="Sigma70_r4_2"/>
    <property type="match status" value="1"/>
</dbReference>
<dbReference type="KEGG" id="mgot:MgSA37_03516"/>
<evidence type="ECO:0000256" key="1">
    <source>
        <dbReference type="ARBA" id="ARBA00010641"/>
    </source>
</evidence>
<evidence type="ECO:0000313" key="8">
    <source>
        <dbReference type="EMBL" id="BAU55334.1"/>
    </source>
</evidence>
<dbReference type="InterPro" id="IPR036388">
    <property type="entry name" value="WH-like_DNA-bd_sf"/>
</dbReference>
<evidence type="ECO:0000313" key="9">
    <source>
        <dbReference type="Proteomes" id="UP000218263"/>
    </source>
</evidence>
<feature type="domain" description="RNA polymerase sigma factor 70 region 4 type 2" evidence="7">
    <location>
        <begin position="140"/>
        <end position="181"/>
    </location>
</feature>
<keyword evidence="9" id="KW-1185">Reference proteome</keyword>
<dbReference type="SUPFAM" id="SSF88946">
    <property type="entry name" value="Sigma2 domain of RNA polymerase sigma factors"/>
    <property type="match status" value="1"/>
</dbReference>
<reference evidence="8 9" key="1">
    <citation type="submission" date="2015-12" db="EMBL/GenBank/DDBJ databases">
        <title>Genome sequence of Mucilaginibacter gotjawali.</title>
        <authorList>
            <person name="Lee J.S."/>
            <person name="Lee K.C."/>
            <person name="Kim K.K."/>
            <person name="Lee B.W."/>
        </authorList>
    </citation>
    <scope>NUCLEOTIDE SEQUENCE [LARGE SCALE GENOMIC DNA]</scope>
    <source>
        <strain evidence="8 9">SA3-7</strain>
    </source>
</reference>
<dbReference type="Gene3D" id="1.10.1740.10">
    <property type="match status" value="1"/>
</dbReference>
<proteinExistence type="inferred from homology"/>
<accession>A0A0X8X446</accession>
<sequence length="206" mass="24486">MFAKIILKVNTGFIRLPKKRKDERMIERSKNIVKAVSDYGKGLFNFIRRKVPNEADAEDILQEVWYQLSNIDDKDEILSLRGWLFKVARNKIIDKGRKKTEQLIDDLVKTEDEDDVDFADILLPDDDDPESVYLKELFWEELFEALDELPEKQKQVFIWNELEDKTLQQIADETGERLKTIISRKGYAVKYLRSRLQTLYNEFLDY</sequence>
<evidence type="ECO:0000256" key="3">
    <source>
        <dbReference type="ARBA" id="ARBA00023082"/>
    </source>
</evidence>
<dbReference type="GO" id="GO:0003677">
    <property type="term" value="F:DNA binding"/>
    <property type="evidence" value="ECO:0007669"/>
    <property type="project" value="UniProtKB-KW"/>
</dbReference>
<dbReference type="NCBIfam" id="TIGR02937">
    <property type="entry name" value="sigma70-ECF"/>
    <property type="match status" value="1"/>
</dbReference>
<dbReference type="InterPro" id="IPR013325">
    <property type="entry name" value="RNA_pol_sigma_r2"/>
</dbReference>
<evidence type="ECO:0000256" key="2">
    <source>
        <dbReference type="ARBA" id="ARBA00023015"/>
    </source>
</evidence>
<gene>
    <name evidence="8" type="primary">sigV_1</name>
    <name evidence="8" type="ORF">MgSA37_03516</name>
</gene>
<dbReference type="InterPro" id="IPR039425">
    <property type="entry name" value="RNA_pol_sigma-70-like"/>
</dbReference>
<name>A0A0X8X446_9SPHI</name>
<dbReference type="EMBL" id="AP017313">
    <property type="protein sequence ID" value="BAU55334.1"/>
    <property type="molecule type" value="Genomic_DNA"/>
</dbReference>
<dbReference type="InterPro" id="IPR007627">
    <property type="entry name" value="RNA_pol_sigma70_r2"/>
</dbReference>
<dbReference type="CDD" id="cd06171">
    <property type="entry name" value="Sigma70_r4"/>
    <property type="match status" value="1"/>
</dbReference>
<dbReference type="InterPro" id="IPR013249">
    <property type="entry name" value="RNA_pol_sigma70_r4_t2"/>
</dbReference>
<evidence type="ECO:0000256" key="5">
    <source>
        <dbReference type="ARBA" id="ARBA00023163"/>
    </source>
</evidence>
<dbReference type="AlphaFoldDB" id="A0A0X8X446"/>
<organism evidence="8 9">
    <name type="scientific">Mucilaginibacter gotjawali</name>
    <dbReference type="NCBI Taxonomy" id="1550579"/>
    <lineage>
        <taxon>Bacteria</taxon>
        <taxon>Pseudomonadati</taxon>
        <taxon>Bacteroidota</taxon>
        <taxon>Sphingobacteriia</taxon>
        <taxon>Sphingobacteriales</taxon>
        <taxon>Sphingobacteriaceae</taxon>
        <taxon>Mucilaginibacter</taxon>
    </lineage>
</organism>
<dbReference type="InterPro" id="IPR013324">
    <property type="entry name" value="RNA_pol_sigma_r3/r4-like"/>
</dbReference>
<feature type="domain" description="RNA polymerase sigma-70 region 2" evidence="6">
    <location>
        <begin position="36"/>
        <end position="100"/>
    </location>
</feature>
<protein>
    <submittedName>
        <fullName evidence="8">RNA polymerase sigma factor SigV</fullName>
    </submittedName>
</protein>
<dbReference type="PANTHER" id="PTHR43133">
    <property type="entry name" value="RNA POLYMERASE ECF-TYPE SIGMA FACTO"/>
    <property type="match status" value="1"/>
</dbReference>
<keyword evidence="3" id="KW-0731">Sigma factor</keyword>
<comment type="similarity">
    <text evidence="1">Belongs to the sigma-70 factor family. ECF subfamily.</text>
</comment>
<dbReference type="GO" id="GO:0016987">
    <property type="term" value="F:sigma factor activity"/>
    <property type="evidence" value="ECO:0007669"/>
    <property type="project" value="UniProtKB-KW"/>
</dbReference>
<dbReference type="Proteomes" id="UP000218263">
    <property type="component" value="Chromosome"/>
</dbReference>
<dbReference type="GO" id="GO:0006352">
    <property type="term" value="P:DNA-templated transcription initiation"/>
    <property type="evidence" value="ECO:0007669"/>
    <property type="project" value="InterPro"/>
</dbReference>
<dbReference type="SUPFAM" id="SSF88659">
    <property type="entry name" value="Sigma3 and sigma4 domains of RNA polymerase sigma factors"/>
    <property type="match status" value="1"/>
</dbReference>
<dbReference type="InterPro" id="IPR014284">
    <property type="entry name" value="RNA_pol_sigma-70_dom"/>
</dbReference>
<keyword evidence="2" id="KW-0805">Transcription regulation</keyword>
<keyword evidence="4" id="KW-0238">DNA-binding</keyword>